<reference evidence="2" key="1">
    <citation type="submission" date="2014-09" db="EMBL/GenBank/DDBJ databases">
        <authorList>
            <person name="Sauder A.B."/>
            <person name="McKenzie Q.R."/>
            <person name="Temple L.M."/>
            <person name="Alexis B.K."/>
            <person name="Al-Atrache Z."/>
            <person name="Lewis L.O."/>
            <person name="Loesser-Casey K.E."/>
            <person name="Mitchell K.J."/>
        </authorList>
    </citation>
    <scope>NUCLEOTIDE SEQUENCE [LARGE SCALE GENOMIC DNA]</scope>
</reference>
<organism evidence="1 2">
    <name type="scientific">Bacillus phage Megatron</name>
    <dbReference type="NCBI Taxonomy" id="1486661"/>
    <lineage>
        <taxon>Viruses</taxon>
        <taxon>Duplodnaviria</taxon>
        <taxon>Heunggongvirae</taxon>
        <taxon>Uroviricota</taxon>
        <taxon>Caudoviricetes</taxon>
        <taxon>Herelleviridae</taxon>
        <taxon>Bastillevirinae</taxon>
        <taxon>Wphvirus</taxon>
        <taxon>Wphvirus megatron</taxon>
    </lineage>
</organism>
<keyword evidence="2" id="KW-1185">Reference proteome</keyword>
<dbReference type="EMBL" id="KJ489401">
    <property type="protein sequence ID" value="AHZ10815.1"/>
    <property type="molecule type" value="Genomic_DNA"/>
</dbReference>
<protein>
    <submittedName>
        <fullName evidence="1">Uncharacterized protein</fullName>
    </submittedName>
</protein>
<dbReference type="RefSeq" id="YP_009036304.1">
    <property type="nucleotide sequence ID" value="NC_024211.1"/>
</dbReference>
<evidence type="ECO:0000313" key="1">
    <source>
        <dbReference type="EMBL" id="AHZ10815.1"/>
    </source>
</evidence>
<evidence type="ECO:0000313" key="2">
    <source>
        <dbReference type="Proteomes" id="UP000026906"/>
    </source>
</evidence>
<sequence>MPVSNVEIYLKMDCTTMPNDELELARITDDYGRDVVNLQIIERSLDDDDDEEEYTSINLDKYRAKALAEKLMEFALEEN</sequence>
<proteinExistence type="predicted"/>
<name>A0A024B302_9CAUD</name>
<accession>A0A024B302</accession>
<dbReference type="Proteomes" id="UP000026906">
    <property type="component" value="Segment"/>
</dbReference>
<dbReference type="GeneID" id="19525942"/>
<dbReference type="KEGG" id="vg:19525942"/>